<keyword evidence="2" id="KW-1185">Reference proteome</keyword>
<dbReference type="Proteomes" id="UP000006729">
    <property type="component" value="Chromosome 8"/>
</dbReference>
<dbReference type="EMBL" id="CM009297">
    <property type="protein sequence ID" value="RQO94285.1"/>
    <property type="molecule type" value="Genomic_DNA"/>
</dbReference>
<gene>
    <name evidence="1" type="ORF">POPTR_008G066950</name>
</gene>
<sequence>MKRPRFLLTISSPPASIFSGFVLKEDKSKWVLLAVFKLPLLAAVRGMRTKRVAHSTLVFIALPVRNGSLAPTMLFI</sequence>
<name>A0A3N7FI12_POPTR</name>
<reference evidence="1 2" key="1">
    <citation type="journal article" date="2006" name="Science">
        <title>The genome of black cottonwood, Populus trichocarpa (Torr. &amp; Gray).</title>
        <authorList>
            <person name="Tuskan G.A."/>
            <person name="Difazio S."/>
            <person name="Jansson S."/>
            <person name="Bohlmann J."/>
            <person name="Grigoriev I."/>
            <person name="Hellsten U."/>
            <person name="Putnam N."/>
            <person name="Ralph S."/>
            <person name="Rombauts S."/>
            <person name="Salamov A."/>
            <person name="Schein J."/>
            <person name="Sterck L."/>
            <person name="Aerts A."/>
            <person name="Bhalerao R.R."/>
            <person name="Bhalerao R.P."/>
            <person name="Blaudez D."/>
            <person name="Boerjan W."/>
            <person name="Brun A."/>
            <person name="Brunner A."/>
            <person name="Busov V."/>
            <person name="Campbell M."/>
            <person name="Carlson J."/>
            <person name="Chalot M."/>
            <person name="Chapman J."/>
            <person name="Chen G.L."/>
            <person name="Cooper D."/>
            <person name="Coutinho P.M."/>
            <person name="Couturier J."/>
            <person name="Covert S."/>
            <person name="Cronk Q."/>
            <person name="Cunningham R."/>
            <person name="Davis J."/>
            <person name="Degroeve S."/>
            <person name="Dejardin A."/>
            <person name="Depamphilis C."/>
            <person name="Detter J."/>
            <person name="Dirks B."/>
            <person name="Dubchak I."/>
            <person name="Duplessis S."/>
            <person name="Ehlting J."/>
            <person name="Ellis B."/>
            <person name="Gendler K."/>
            <person name="Goodstein D."/>
            <person name="Gribskov M."/>
            <person name="Grimwood J."/>
            <person name="Groover A."/>
            <person name="Gunter L."/>
            <person name="Hamberger B."/>
            <person name="Heinze B."/>
            <person name="Helariutta Y."/>
            <person name="Henrissat B."/>
            <person name="Holligan D."/>
            <person name="Holt R."/>
            <person name="Huang W."/>
            <person name="Islam-Faridi N."/>
            <person name="Jones S."/>
            <person name="Jones-Rhoades M."/>
            <person name="Jorgensen R."/>
            <person name="Joshi C."/>
            <person name="Kangasjarvi J."/>
            <person name="Karlsson J."/>
            <person name="Kelleher C."/>
            <person name="Kirkpatrick R."/>
            <person name="Kirst M."/>
            <person name="Kohler A."/>
            <person name="Kalluri U."/>
            <person name="Larimer F."/>
            <person name="Leebens-Mack J."/>
            <person name="Leple J.C."/>
            <person name="Locascio P."/>
            <person name="Lou Y."/>
            <person name="Lucas S."/>
            <person name="Martin F."/>
            <person name="Montanini B."/>
            <person name="Napoli C."/>
            <person name="Nelson D.R."/>
            <person name="Nelson C."/>
            <person name="Nieminen K."/>
            <person name="Nilsson O."/>
            <person name="Pereda V."/>
            <person name="Peter G."/>
            <person name="Philippe R."/>
            <person name="Pilate G."/>
            <person name="Poliakov A."/>
            <person name="Razumovskaya J."/>
            <person name="Richardson P."/>
            <person name="Rinaldi C."/>
            <person name="Ritland K."/>
            <person name="Rouze P."/>
            <person name="Ryaboy D."/>
            <person name="Schmutz J."/>
            <person name="Schrader J."/>
            <person name="Segerman B."/>
            <person name="Shin H."/>
            <person name="Siddiqui A."/>
            <person name="Sterky F."/>
            <person name="Terry A."/>
            <person name="Tsai C.J."/>
            <person name="Uberbacher E."/>
            <person name="Unneberg P."/>
            <person name="Vahala J."/>
            <person name="Wall K."/>
            <person name="Wessler S."/>
            <person name="Yang G."/>
            <person name="Yin T."/>
            <person name="Douglas C."/>
            <person name="Marra M."/>
            <person name="Sandberg G."/>
            <person name="Van de Peer Y."/>
            <person name="Rokhsar D."/>
        </authorList>
    </citation>
    <scope>NUCLEOTIDE SEQUENCE [LARGE SCALE GENOMIC DNA]</scope>
    <source>
        <strain evidence="2">cv. Nisqually</strain>
    </source>
</reference>
<protein>
    <submittedName>
        <fullName evidence="1">Uncharacterized protein</fullName>
    </submittedName>
</protein>
<proteinExistence type="predicted"/>
<evidence type="ECO:0000313" key="1">
    <source>
        <dbReference type="EMBL" id="RQO94285.1"/>
    </source>
</evidence>
<accession>A0A3N7FI12</accession>
<dbReference type="AlphaFoldDB" id="A0A3N7FI12"/>
<dbReference type="InParanoid" id="A0A3N7FI12"/>
<evidence type="ECO:0000313" key="2">
    <source>
        <dbReference type="Proteomes" id="UP000006729"/>
    </source>
</evidence>
<organism evidence="1 2">
    <name type="scientific">Populus trichocarpa</name>
    <name type="common">Western balsam poplar</name>
    <name type="synonym">Populus balsamifera subsp. trichocarpa</name>
    <dbReference type="NCBI Taxonomy" id="3694"/>
    <lineage>
        <taxon>Eukaryota</taxon>
        <taxon>Viridiplantae</taxon>
        <taxon>Streptophyta</taxon>
        <taxon>Embryophyta</taxon>
        <taxon>Tracheophyta</taxon>
        <taxon>Spermatophyta</taxon>
        <taxon>Magnoliopsida</taxon>
        <taxon>eudicotyledons</taxon>
        <taxon>Gunneridae</taxon>
        <taxon>Pentapetalae</taxon>
        <taxon>rosids</taxon>
        <taxon>fabids</taxon>
        <taxon>Malpighiales</taxon>
        <taxon>Salicaceae</taxon>
        <taxon>Saliceae</taxon>
        <taxon>Populus</taxon>
    </lineage>
</organism>